<accession>A0A2P2N517</accession>
<protein>
    <submittedName>
        <fullName evidence="1">Uncharacterized protein</fullName>
    </submittedName>
</protein>
<proteinExistence type="predicted"/>
<organism evidence="1">
    <name type="scientific">Rhizophora mucronata</name>
    <name type="common">Asiatic mangrove</name>
    <dbReference type="NCBI Taxonomy" id="61149"/>
    <lineage>
        <taxon>Eukaryota</taxon>
        <taxon>Viridiplantae</taxon>
        <taxon>Streptophyta</taxon>
        <taxon>Embryophyta</taxon>
        <taxon>Tracheophyta</taxon>
        <taxon>Spermatophyta</taxon>
        <taxon>Magnoliopsida</taxon>
        <taxon>eudicotyledons</taxon>
        <taxon>Gunneridae</taxon>
        <taxon>Pentapetalae</taxon>
        <taxon>rosids</taxon>
        <taxon>fabids</taxon>
        <taxon>Malpighiales</taxon>
        <taxon>Rhizophoraceae</taxon>
        <taxon>Rhizophora</taxon>
    </lineage>
</organism>
<reference evidence="1" key="1">
    <citation type="submission" date="2018-02" db="EMBL/GenBank/DDBJ databases">
        <title>Rhizophora mucronata_Transcriptome.</title>
        <authorList>
            <person name="Meera S.P."/>
            <person name="Sreeshan A."/>
            <person name="Augustine A."/>
        </authorList>
    </citation>
    <scope>NUCLEOTIDE SEQUENCE</scope>
    <source>
        <tissue evidence="1">Leaf</tissue>
    </source>
</reference>
<evidence type="ECO:0000313" key="1">
    <source>
        <dbReference type="EMBL" id="MBX37577.1"/>
    </source>
</evidence>
<sequence length="10" mass="1212">MCSLLKFLTR</sequence>
<dbReference type="EMBL" id="GGEC01057093">
    <property type="protein sequence ID" value="MBX37577.1"/>
    <property type="molecule type" value="Transcribed_RNA"/>
</dbReference>
<name>A0A2P2N517_RHIMU</name>